<dbReference type="Gene3D" id="3.30.160.60">
    <property type="entry name" value="Classic Zinc Finger"/>
    <property type="match status" value="1"/>
</dbReference>
<dbReference type="Proteomes" id="UP001150062">
    <property type="component" value="Unassembled WGS sequence"/>
</dbReference>
<dbReference type="CDD" id="cd19757">
    <property type="entry name" value="Bbox1"/>
    <property type="match status" value="1"/>
</dbReference>
<feature type="domain" description="B box-type" evidence="2">
    <location>
        <begin position="79"/>
        <end position="116"/>
    </location>
</feature>
<dbReference type="PANTHER" id="PTHR25462:SF296">
    <property type="entry name" value="MEIOTIC P26, ISOFORM F"/>
    <property type="match status" value="1"/>
</dbReference>
<dbReference type="SMART" id="SM00336">
    <property type="entry name" value="BBOX"/>
    <property type="match status" value="2"/>
</dbReference>
<dbReference type="InterPro" id="IPR043136">
    <property type="entry name" value="B30.2/SPRY_sf"/>
</dbReference>
<evidence type="ECO:0000313" key="4">
    <source>
        <dbReference type="Proteomes" id="UP001150062"/>
    </source>
</evidence>
<name>A0ABQ8XB77_9EUKA</name>
<dbReference type="CDD" id="cd19756">
    <property type="entry name" value="Bbox2"/>
    <property type="match status" value="1"/>
</dbReference>
<dbReference type="Gene3D" id="2.60.120.920">
    <property type="match status" value="1"/>
</dbReference>
<dbReference type="SUPFAM" id="SSF49899">
    <property type="entry name" value="Concanavalin A-like lectins/glucanases"/>
    <property type="match status" value="1"/>
</dbReference>
<dbReference type="SUPFAM" id="SSF57845">
    <property type="entry name" value="B-box zinc-binding domain"/>
    <property type="match status" value="1"/>
</dbReference>
<organism evidence="3 4">
    <name type="scientific">Anaeramoeba flamelloides</name>
    <dbReference type="NCBI Taxonomy" id="1746091"/>
    <lineage>
        <taxon>Eukaryota</taxon>
        <taxon>Metamonada</taxon>
        <taxon>Anaeramoebidae</taxon>
        <taxon>Anaeramoeba</taxon>
    </lineage>
</organism>
<evidence type="ECO:0000313" key="3">
    <source>
        <dbReference type="EMBL" id="KAJ6229867.1"/>
    </source>
</evidence>
<keyword evidence="4" id="KW-1185">Reference proteome</keyword>
<sequence>MSDKIYFPIGVDSNEQSTQKIPKCGIQGCEKKAIVFCEQCLSVPTRFLCSDHSSGIHQIFKDHTLIPVEKKIKTKEKQPEKNYCKEHKDQELQFYCKKDDKIICSKCLYNKCAKDHIEDVLEIPKAIQYFQESIINPMKQKKLGENKNILTKMISSINIEMEESNKIKESMSQSLEKLKMMIFESLEKKFKQFQKYVDEVQEPKYNKLQQQLTQIQDELNSLDSIREGIEIFEKCNQNKQYLKAIGIAKKLQFSLQRTPNIESRPVCRAGFGEVLTVLPLIEQIDLLNFNVPYSLTKSKTEAIYENGVLNLSVTLLDEKQKLIPLVELEVLAEIRTFKEKNLILKVPLICRKEKPGLFQARVEFKLEGTHFVEFWCGDKMLQNRIQFGAMFDLWDIMTKGKYLHISKDLQTISALKGGNANKNNWNIKGKFLFKEGSGLYHYRIEKLKSNKHFCIGVAKNGSSNLDYDSKDVWYICIGEKSIYKFCNGEKIWISGSGGLKINEFLDMYLDMDNMTLLFKKNNKELGVKFENIPNNVQLAASLHNKNVKISLVSCYNL</sequence>
<dbReference type="PROSITE" id="PS50119">
    <property type="entry name" value="ZF_BBOX"/>
    <property type="match status" value="1"/>
</dbReference>
<dbReference type="InterPro" id="IPR000315">
    <property type="entry name" value="Znf_B-box"/>
</dbReference>
<dbReference type="EMBL" id="JAOAOG010000317">
    <property type="protein sequence ID" value="KAJ6229867.1"/>
    <property type="molecule type" value="Genomic_DNA"/>
</dbReference>
<dbReference type="Pfam" id="PF00643">
    <property type="entry name" value="zf-B_box"/>
    <property type="match status" value="1"/>
</dbReference>
<gene>
    <name evidence="3" type="ORF">M0813_07457</name>
</gene>
<accession>A0ABQ8XB77</accession>
<keyword evidence="1" id="KW-0863">Zinc-finger</keyword>
<keyword evidence="1" id="KW-0862">Zinc</keyword>
<protein>
    <recommendedName>
        <fullName evidence="2">B box-type domain-containing protein</fullName>
    </recommendedName>
</protein>
<dbReference type="Pfam" id="PF00622">
    <property type="entry name" value="SPRY"/>
    <property type="match status" value="1"/>
</dbReference>
<proteinExistence type="predicted"/>
<dbReference type="InterPro" id="IPR003877">
    <property type="entry name" value="SPRY_dom"/>
</dbReference>
<evidence type="ECO:0000256" key="1">
    <source>
        <dbReference type="PROSITE-ProRule" id="PRU00024"/>
    </source>
</evidence>
<dbReference type="InterPro" id="IPR047153">
    <property type="entry name" value="TRIM45/56/19-like"/>
</dbReference>
<comment type="caution">
    <text evidence="3">The sequence shown here is derived from an EMBL/GenBank/DDBJ whole genome shotgun (WGS) entry which is preliminary data.</text>
</comment>
<keyword evidence="1" id="KW-0479">Metal-binding</keyword>
<dbReference type="InterPro" id="IPR013320">
    <property type="entry name" value="ConA-like_dom_sf"/>
</dbReference>
<dbReference type="PANTHER" id="PTHR25462">
    <property type="entry name" value="BONUS, ISOFORM C-RELATED"/>
    <property type="match status" value="1"/>
</dbReference>
<evidence type="ECO:0000259" key="2">
    <source>
        <dbReference type="PROSITE" id="PS50119"/>
    </source>
</evidence>
<reference evidence="3" key="1">
    <citation type="submission" date="2022-08" db="EMBL/GenBank/DDBJ databases">
        <title>Novel sulfate-reducing endosymbionts in the free-living metamonad Anaeramoeba.</title>
        <authorList>
            <person name="Jerlstrom-Hultqvist J."/>
            <person name="Cepicka I."/>
            <person name="Gallot-Lavallee L."/>
            <person name="Salas-Leiva D."/>
            <person name="Curtis B.A."/>
            <person name="Zahonova K."/>
            <person name="Pipaliya S."/>
            <person name="Dacks J."/>
            <person name="Roger A.J."/>
        </authorList>
    </citation>
    <scope>NUCLEOTIDE SEQUENCE</scope>
    <source>
        <strain evidence="3">Schooner1</strain>
    </source>
</reference>